<evidence type="ECO:0000256" key="1">
    <source>
        <dbReference type="ARBA" id="ARBA00022670"/>
    </source>
</evidence>
<evidence type="ECO:0000256" key="6">
    <source>
        <dbReference type="SAM" id="SignalP"/>
    </source>
</evidence>
<keyword evidence="2 5" id="KW-0378">Hydrolase</keyword>
<dbReference type="PROSITE" id="PS00134">
    <property type="entry name" value="TRYPSIN_HIS"/>
    <property type="match status" value="1"/>
</dbReference>
<dbReference type="AlphaFoldDB" id="A0A6B9L6G3"/>
<dbReference type="InterPro" id="IPR009003">
    <property type="entry name" value="Peptidase_S1_PA"/>
</dbReference>
<dbReference type="PANTHER" id="PTHR24252">
    <property type="entry name" value="ACROSIN-RELATED"/>
    <property type="match status" value="1"/>
</dbReference>
<dbReference type="GO" id="GO:0006508">
    <property type="term" value="P:proteolysis"/>
    <property type="evidence" value="ECO:0007669"/>
    <property type="project" value="UniProtKB-KW"/>
</dbReference>
<accession>A0A6B9L6G3</accession>
<evidence type="ECO:0000259" key="7">
    <source>
        <dbReference type="PROSITE" id="PS50240"/>
    </source>
</evidence>
<evidence type="ECO:0000256" key="3">
    <source>
        <dbReference type="ARBA" id="ARBA00022825"/>
    </source>
</evidence>
<evidence type="ECO:0000256" key="2">
    <source>
        <dbReference type="ARBA" id="ARBA00022801"/>
    </source>
</evidence>
<keyword evidence="1 5" id="KW-0645">Protease</keyword>
<keyword evidence="3 5" id="KW-0720">Serine protease</keyword>
<feature type="signal peptide" evidence="6">
    <location>
        <begin position="1"/>
        <end position="20"/>
    </location>
</feature>
<dbReference type="PROSITE" id="PS50240">
    <property type="entry name" value="TRYPSIN_DOM"/>
    <property type="match status" value="1"/>
</dbReference>
<keyword evidence="6" id="KW-0732">Signal</keyword>
<dbReference type="PROSITE" id="PS00135">
    <property type="entry name" value="TRYPSIN_SER"/>
    <property type="match status" value="1"/>
</dbReference>
<dbReference type="InterPro" id="IPR001314">
    <property type="entry name" value="Peptidase_S1A"/>
</dbReference>
<dbReference type="EMBL" id="MN208369">
    <property type="protein sequence ID" value="QHB21558.1"/>
    <property type="molecule type" value="mRNA"/>
</dbReference>
<evidence type="ECO:0000256" key="4">
    <source>
        <dbReference type="ARBA" id="ARBA00023157"/>
    </source>
</evidence>
<dbReference type="PRINTS" id="PR00722">
    <property type="entry name" value="CHYMOTRYPSIN"/>
</dbReference>
<dbReference type="PANTHER" id="PTHR24252:SF7">
    <property type="entry name" value="HYALIN"/>
    <property type="match status" value="1"/>
</dbReference>
<name>A0A6B9L6G3_PLARH</name>
<dbReference type="InterPro" id="IPR001254">
    <property type="entry name" value="Trypsin_dom"/>
</dbReference>
<proteinExistence type="evidence at transcript level"/>
<feature type="domain" description="Peptidase S1" evidence="7">
    <location>
        <begin position="291"/>
        <end position="523"/>
    </location>
</feature>
<keyword evidence="4" id="KW-1015">Disulfide bond</keyword>
<dbReference type="CDD" id="cd00190">
    <property type="entry name" value="Tryp_SPc"/>
    <property type="match status" value="1"/>
</dbReference>
<organism evidence="8">
    <name type="scientific">Platymeris rhadamanthus</name>
    <name type="common">Red spot assassin bug</name>
    <dbReference type="NCBI Taxonomy" id="1134088"/>
    <lineage>
        <taxon>Eukaryota</taxon>
        <taxon>Metazoa</taxon>
        <taxon>Ecdysozoa</taxon>
        <taxon>Arthropoda</taxon>
        <taxon>Hexapoda</taxon>
        <taxon>Insecta</taxon>
        <taxon>Pterygota</taxon>
        <taxon>Neoptera</taxon>
        <taxon>Paraneoptera</taxon>
        <taxon>Hemiptera</taxon>
        <taxon>Heteroptera</taxon>
        <taxon>Panheteroptera</taxon>
        <taxon>Cimicomorpha</taxon>
        <taxon>Reduviidae</taxon>
        <taxon>Platymeris</taxon>
    </lineage>
</organism>
<dbReference type="InterPro" id="IPR043504">
    <property type="entry name" value="Peptidase_S1_PA_chymotrypsin"/>
</dbReference>
<dbReference type="SMART" id="SM00020">
    <property type="entry name" value="Tryp_SPc"/>
    <property type="match status" value="1"/>
</dbReference>
<dbReference type="SUPFAM" id="SSF50494">
    <property type="entry name" value="Trypsin-like serine proteases"/>
    <property type="match status" value="1"/>
</dbReference>
<reference evidence="8" key="1">
    <citation type="journal article" date="2019" name="Toxins">
        <title>Missiles of mass disruption: composition and glandular origin of venom used as a projectile defensive weapon by the assassin bug Platymeris rhadamanthus.</title>
        <authorList>
            <person name="Walker A.A."/>
            <person name="Robinson S.D."/>
            <person name="Undheim E.A.B."/>
            <person name="Jin J."/>
            <person name="Han X."/>
            <person name="Fry B.G."/>
            <person name="Vetter I."/>
            <person name="King G.F."/>
        </authorList>
    </citation>
    <scope>NUCLEOTIDE SEQUENCE</scope>
    <source>
        <tissue evidence="8">Venom glands</tissue>
    </source>
</reference>
<dbReference type="Pfam" id="PF00089">
    <property type="entry name" value="Trypsin"/>
    <property type="match status" value="1"/>
</dbReference>
<dbReference type="InterPro" id="IPR018114">
    <property type="entry name" value="TRYPSIN_HIS"/>
</dbReference>
<dbReference type="FunFam" id="2.40.10.10:FF:000073">
    <property type="entry name" value="Trypsin alpha"/>
    <property type="match status" value="1"/>
</dbReference>
<evidence type="ECO:0000256" key="5">
    <source>
        <dbReference type="RuleBase" id="RU363034"/>
    </source>
</evidence>
<protein>
    <submittedName>
        <fullName evidence="8">Venom S1 protease 13</fullName>
    </submittedName>
</protein>
<feature type="chain" id="PRO_5025545754" evidence="6">
    <location>
        <begin position="21"/>
        <end position="537"/>
    </location>
</feature>
<dbReference type="InterPro" id="IPR033116">
    <property type="entry name" value="TRYPSIN_SER"/>
</dbReference>
<dbReference type="GO" id="GO:0004252">
    <property type="term" value="F:serine-type endopeptidase activity"/>
    <property type="evidence" value="ECO:0007669"/>
    <property type="project" value="InterPro"/>
</dbReference>
<dbReference type="Gene3D" id="2.40.10.10">
    <property type="entry name" value="Trypsin-like serine proteases"/>
    <property type="match status" value="1"/>
</dbReference>
<evidence type="ECO:0000313" key="8">
    <source>
        <dbReference type="EMBL" id="QHB21558.1"/>
    </source>
</evidence>
<sequence>MNHRAIILWIFAILFGTVVCEKRIIRMKTGETLELINDKYPETSQNVNDLWMLGTSSGGAIKLECDDIRINSENCDEGRMMISAGDSPKVICDNRKTYSVTSLFESLYVTLELKIGEGAFRCKATALSSPAPIEKHQKVIHVETGSTGNVISHTNLERVMLYEYVITGDPGSKLIARCHLAHSDSQAKNKCDGLTLTLTSGGETRKYCETDNRIIFHTEDDLLRIDLKTGLMVGSGYLFCYVKSIIGGTYSKYKNIASEEVDSSEHGLILKQSRKTTTCKCGWANKDNRRIIYGHDAGPHEYPWAVSLQYVNIGFHFCGGSIISEYHILTAAHCIGNKKAQNIQVVIGTNNRSENKNAIEVKEIILHDYDRGTVQNDIAILVLQKKIEFNQFIGPVCLPSIQPKINHQYVTAMGWGSLADSEYNIKDPALLKETKLRAVDIYSCTVDWNFKWDLQSAKVMCTWSNHTDICMGDSGGPVVWLDPETNRYNLIGMPALCDGCRLTMPSVHTSVYHFYDWIQSKIAESSEPNGKTCTKVE</sequence>